<proteinExistence type="predicted"/>
<name>A0A7S8E5D1_9CHLR</name>
<keyword evidence="1" id="KW-0732">Signal</keyword>
<evidence type="ECO:0000313" key="3">
    <source>
        <dbReference type="Proteomes" id="UP000594468"/>
    </source>
</evidence>
<dbReference type="KEGG" id="pmet:G4Y79_13295"/>
<feature type="signal peptide" evidence="1">
    <location>
        <begin position="1"/>
        <end position="19"/>
    </location>
</feature>
<evidence type="ECO:0008006" key="4">
    <source>
        <dbReference type="Google" id="ProtNLM"/>
    </source>
</evidence>
<evidence type="ECO:0000313" key="2">
    <source>
        <dbReference type="EMBL" id="QPC80687.1"/>
    </source>
</evidence>
<reference evidence="2" key="1">
    <citation type="submission" date="2020-02" db="EMBL/GenBank/DDBJ databases">
        <authorList>
            <person name="Zheng R.K."/>
            <person name="Sun C.M."/>
        </authorList>
    </citation>
    <scope>NUCLEOTIDE SEQUENCE [LARGE SCALE GENOMIC DNA]</scope>
    <source>
        <strain evidence="2">Rifampicinis</strain>
    </source>
</reference>
<protein>
    <recommendedName>
        <fullName evidence="4">WD40 repeat domain-containing protein</fullName>
    </recommendedName>
</protein>
<dbReference type="SUPFAM" id="SSF75011">
    <property type="entry name" value="3-carboxy-cis,cis-mucoante lactonizing enzyme"/>
    <property type="match status" value="1"/>
</dbReference>
<dbReference type="Proteomes" id="UP000594468">
    <property type="component" value="Chromosome"/>
</dbReference>
<accession>A0A7S8E5D1</accession>
<dbReference type="EMBL" id="CP062983">
    <property type="protein sequence ID" value="QPC80687.1"/>
    <property type="molecule type" value="Genomic_DNA"/>
</dbReference>
<sequence>MRRLMLLILLLMLTMPILAQEDTPPVITSDNVAQLQSVQQIDFDDLAYQLNAGWFAMNWSGTRFALRDATGHGVVFDETGESIMTYPDLVDDDTEENNSPQVVDAVFFRDAVYFLSYDVSGVYVNGQPLDELAGIPLAIGSNATDTDSGLIVVEIIDVETQTNVVYEYEVSPSTGDLIYTDRSAISLSSETGNVVRIGRISIPKVVTSTVTGLVSFGIVGQKSVQVGNGTGQPSVFGNINADATHLVWRDNASQTLYLLDFETGENRIVAPLNGAYAQWFFLSNDASTILAVNLDHEPIVVAWDVETGEKTVLGEYRQCNRPQPDMARLSTDGTTLVIGCDTGLDVWRVVDHDDNEAD</sequence>
<feature type="chain" id="PRO_5032944215" description="WD40 repeat domain-containing protein" evidence="1">
    <location>
        <begin position="20"/>
        <end position="358"/>
    </location>
</feature>
<evidence type="ECO:0000256" key="1">
    <source>
        <dbReference type="SAM" id="SignalP"/>
    </source>
</evidence>
<dbReference type="AlphaFoldDB" id="A0A7S8E5D1"/>
<organism evidence="2 3">
    <name type="scientific">Phototrophicus methaneseepsis</name>
    <dbReference type="NCBI Taxonomy" id="2710758"/>
    <lineage>
        <taxon>Bacteria</taxon>
        <taxon>Bacillati</taxon>
        <taxon>Chloroflexota</taxon>
        <taxon>Candidatus Thermofontia</taxon>
        <taxon>Phototrophicales</taxon>
        <taxon>Phototrophicaceae</taxon>
        <taxon>Phototrophicus</taxon>
    </lineage>
</organism>
<gene>
    <name evidence="2" type="ORF">G4Y79_13295</name>
</gene>
<keyword evidence="3" id="KW-1185">Reference proteome</keyword>
<dbReference type="RefSeq" id="WP_195168762.1">
    <property type="nucleotide sequence ID" value="NZ_CP062983.1"/>
</dbReference>